<dbReference type="InterPro" id="IPR022417">
    <property type="entry name" value="Porphobilin_deaminase_N"/>
</dbReference>
<evidence type="ECO:0000256" key="2">
    <source>
        <dbReference type="ARBA" id="ARBA00005638"/>
    </source>
</evidence>
<feature type="domain" description="Porphobilinogen deaminase C-terminal" evidence="7">
    <location>
        <begin position="221"/>
        <end position="272"/>
    </location>
</feature>
<dbReference type="SUPFAM" id="SSF54782">
    <property type="entry name" value="Porphobilinogen deaminase (hydroxymethylbilane synthase), C-terminal domain"/>
    <property type="match status" value="1"/>
</dbReference>
<comment type="cofactor">
    <cofactor evidence="1">
        <name>dipyrromethane</name>
        <dbReference type="ChEBI" id="CHEBI:60342"/>
    </cofactor>
</comment>
<protein>
    <recommendedName>
        <fullName evidence="3">hydroxymethylbilane synthase</fullName>
        <ecNumber evidence="3">2.5.1.61</ecNumber>
    </recommendedName>
</protein>
<keyword evidence="4" id="KW-0808">Transferase</keyword>
<dbReference type="InterPro" id="IPR036803">
    <property type="entry name" value="Porphobilinogen_deaminase_C_sf"/>
</dbReference>
<dbReference type="PANTHER" id="PTHR11557:SF0">
    <property type="entry name" value="PORPHOBILINOGEN DEAMINASE"/>
    <property type="match status" value="1"/>
</dbReference>
<dbReference type="PIRSF" id="PIRSF001438">
    <property type="entry name" value="4pyrrol_synth_OHMeBilane_synth"/>
    <property type="match status" value="1"/>
</dbReference>
<organism evidence="8">
    <name type="scientific">freshwater metagenome</name>
    <dbReference type="NCBI Taxonomy" id="449393"/>
    <lineage>
        <taxon>unclassified sequences</taxon>
        <taxon>metagenomes</taxon>
        <taxon>ecological metagenomes</taxon>
    </lineage>
</organism>
<proteinExistence type="inferred from homology"/>
<reference evidence="8" key="1">
    <citation type="submission" date="2020-05" db="EMBL/GenBank/DDBJ databases">
        <authorList>
            <person name="Chiriac C."/>
            <person name="Salcher M."/>
            <person name="Ghai R."/>
            <person name="Kavagutti S V."/>
        </authorList>
    </citation>
    <scope>NUCLEOTIDE SEQUENCE</scope>
</reference>
<dbReference type="FunFam" id="3.40.190.10:FF:000005">
    <property type="entry name" value="Porphobilinogen deaminase"/>
    <property type="match status" value="1"/>
</dbReference>
<evidence type="ECO:0000256" key="5">
    <source>
        <dbReference type="ARBA" id="ARBA00023244"/>
    </source>
</evidence>
<evidence type="ECO:0000256" key="1">
    <source>
        <dbReference type="ARBA" id="ARBA00001916"/>
    </source>
</evidence>
<dbReference type="Pfam" id="PF01379">
    <property type="entry name" value="Porphobil_deam"/>
    <property type="match status" value="1"/>
</dbReference>
<evidence type="ECO:0000259" key="7">
    <source>
        <dbReference type="Pfam" id="PF03900"/>
    </source>
</evidence>
<keyword evidence="5" id="KW-0627">Porphyrin biosynthesis</keyword>
<dbReference type="PRINTS" id="PR00151">
    <property type="entry name" value="PORPHBDMNASE"/>
</dbReference>
<dbReference type="NCBIfam" id="TIGR00212">
    <property type="entry name" value="hemC"/>
    <property type="match status" value="1"/>
</dbReference>
<evidence type="ECO:0000313" key="8">
    <source>
        <dbReference type="EMBL" id="CAB4565405.1"/>
    </source>
</evidence>
<evidence type="ECO:0000256" key="3">
    <source>
        <dbReference type="ARBA" id="ARBA00012655"/>
    </source>
</evidence>
<dbReference type="GO" id="GO:0006783">
    <property type="term" value="P:heme biosynthetic process"/>
    <property type="evidence" value="ECO:0007669"/>
    <property type="project" value="TreeGrafter"/>
</dbReference>
<feature type="domain" description="Porphobilinogen deaminase N-terminal" evidence="6">
    <location>
        <begin position="4"/>
        <end position="205"/>
    </location>
</feature>
<evidence type="ECO:0000256" key="4">
    <source>
        <dbReference type="ARBA" id="ARBA00022679"/>
    </source>
</evidence>
<dbReference type="InterPro" id="IPR022418">
    <property type="entry name" value="Porphobilinogen_deaminase_C"/>
</dbReference>
<dbReference type="InterPro" id="IPR000860">
    <property type="entry name" value="HemC"/>
</dbReference>
<dbReference type="AlphaFoldDB" id="A0A6J6DR98"/>
<comment type="similarity">
    <text evidence="2">Belongs to the HMBS family.</text>
</comment>
<gene>
    <name evidence="8" type="ORF">UFOPK1722_00056</name>
</gene>
<dbReference type="Gene3D" id="3.40.190.10">
    <property type="entry name" value="Periplasmic binding protein-like II"/>
    <property type="match status" value="2"/>
</dbReference>
<dbReference type="Gene3D" id="3.30.160.40">
    <property type="entry name" value="Porphobilinogen deaminase, C-terminal domain"/>
    <property type="match status" value="1"/>
</dbReference>
<dbReference type="Pfam" id="PF03900">
    <property type="entry name" value="Porphobil_deamC"/>
    <property type="match status" value="1"/>
</dbReference>
<sequence length="292" mass="31302">MSALRIATRGSLQARTQSEHIASALRSAHPGLEVELVFVDTMGDRRQDVPLHTIGGQGVFVKEVQSAVLDGRADLAVHSAKDLPSTPADGLHIAAFGERRDPRDVLVGRTLDELAPGATVATGSVRRRAQLSRLRPDLNFVELRGNIPTRLEKVPPSGAIVMAAAALEILGWTDRVAQHLDVDSMIPAVGQGCVAVECRVDDERTSAYLSDIDHAASRASVERERAFLSELGSGCSLPVGAFDDGASMAVYLASDDGARHHIERMTTSHGDQSELVRRARELARRARVAVGD</sequence>
<dbReference type="GO" id="GO:0004418">
    <property type="term" value="F:hydroxymethylbilane synthase activity"/>
    <property type="evidence" value="ECO:0007669"/>
    <property type="project" value="UniProtKB-EC"/>
</dbReference>
<name>A0A6J6DR98_9ZZZZ</name>
<evidence type="ECO:0000259" key="6">
    <source>
        <dbReference type="Pfam" id="PF01379"/>
    </source>
</evidence>
<dbReference type="EMBL" id="CAEZTS010000003">
    <property type="protein sequence ID" value="CAB4565405.1"/>
    <property type="molecule type" value="Genomic_DNA"/>
</dbReference>
<accession>A0A6J6DR98</accession>
<dbReference type="PANTHER" id="PTHR11557">
    <property type="entry name" value="PORPHOBILINOGEN DEAMINASE"/>
    <property type="match status" value="1"/>
</dbReference>
<dbReference type="GO" id="GO:0005737">
    <property type="term" value="C:cytoplasm"/>
    <property type="evidence" value="ECO:0007669"/>
    <property type="project" value="TreeGrafter"/>
</dbReference>
<dbReference type="EC" id="2.5.1.61" evidence="3"/>
<dbReference type="SUPFAM" id="SSF53850">
    <property type="entry name" value="Periplasmic binding protein-like II"/>
    <property type="match status" value="1"/>
</dbReference>